<sequence>MTDTARQRLNEKIIQQFRSGGGRVGGQFADTPLLLLTTLGARTGVSRTWPLAYQQDGERVVVFAANGGRGTRPGWFHNLLANPAATIEVGTESWPVTAQIVTGDERAELWQRQLVASPFLADFQAKLDWEIPVVALTPAVTSA</sequence>
<dbReference type="SUPFAM" id="SSF50475">
    <property type="entry name" value="FMN-binding split barrel"/>
    <property type="match status" value="1"/>
</dbReference>
<dbReference type="InterPro" id="IPR004378">
    <property type="entry name" value="F420H2_quin_Rdtase"/>
</dbReference>
<dbReference type="Gene3D" id="2.30.110.10">
    <property type="entry name" value="Electron Transport, Fmn-binding Protein, Chain A"/>
    <property type="match status" value="1"/>
</dbReference>
<dbReference type="Proteomes" id="UP000466794">
    <property type="component" value="Unassembled WGS sequence"/>
</dbReference>
<dbReference type="RefSeq" id="WP_198347442.1">
    <property type="nucleotide sequence ID" value="NZ_WRPP01000002.1"/>
</dbReference>
<dbReference type="PANTHER" id="PTHR39428">
    <property type="entry name" value="F420H(2)-DEPENDENT QUINONE REDUCTASE RV1261C"/>
    <property type="match status" value="1"/>
</dbReference>
<dbReference type="GO" id="GO:0016491">
    <property type="term" value="F:oxidoreductase activity"/>
    <property type="evidence" value="ECO:0007669"/>
    <property type="project" value="InterPro"/>
</dbReference>
<evidence type="ECO:0000313" key="3">
    <source>
        <dbReference type="EMBL" id="MVU78567.1"/>
    </source>
</evidence>
<evidence type="ECO:0000256" key="1">
    <source>
        <dbReference type="ARBA" id="ARBA00008710"/>
    </source>
</evidence>
<dbReference type="PANTHER" id="PTHR39428:SF1">
    <property type="entry name" value="F420H(2)-DEPENDENT QUINONE REDUCTASE RV1261C"/>
    <property type="match status" value="1"/>
</dbReference>
<dbReference type="NCBIfam" id="TIGR00026">
    <property type="entry name" value="hi_GC_TIGR00026"/>
    <property type="match status" value="1"/>
</dbReference>
<dbReference type="EMBL" id="WRPP01000002">
    <property type="protein sequence ID" value="MVU78567.1"/>
    <property type="molecule type" value="Genomic_DNA"/>
</dbReference>
<dbReference type="AlphaFoldDB" id="A0A7K1UW81"/>
<keyword evidence="4" id="KW-1185">Reference proteome</keyword>
<proteinExistence type="inferred from homology"/>
<organism evidence="3 4">
    <name type="scientific">Nocardia terrae</name>
    <dbReference type="NCBI Taxonomy" id="2675851"/>
    <lineage>
        <taxon>Bacteria</taxon>
        <taxon>Bacillati</taxon>
        <taxon>Actinomycetota</taxon>
        <taxon>Actinomycetes</taxon>
        <taxon>Mycobacteriales</taxon>
        <taxon>Nocardiaceae</taxon>
        <taxon>Nocardia</taxon>
    </lineage>
</organism>
<comment type="similarity">
    <text evidence="1">Belongs to the F420H(2)-dependent quinone reductase family.</text>
</comment>
<dbReference type="Pfam" id="PF04075">
    <property type="entry name" value="F420H2_quin_red"/>
    <property type="match status" value="1"/>
</dbReference>
<reference evidence="3 4" key="1">
    <citation type="submission" date="2019-12" db="EMBL/GenBank/DDBJ databases">
        <title>Nocardia sp. nov. ET3-3 isolated from soil.</title>
        <authorList>
            <person name="Kanchanasin P."/>
            <person name="Tanasupawat S."/>
            <person name="Yuki M."/>
            <person name="Kudo T."/>
        </authorList>
    </citation>
    <scope>NUCLEOTIDE SEQUENCE [LARGE SCALE GENOMIC DNA]</scope>
    <source>
        <strain evidence="3 4">ET3-3</strain>
    </source>
</reference>
<evidence type="ECO:0000256" key="2">
    <source>
        <dbReference type="ARBA" id="ARBA00049106"/>
    </source>
</evidence>
<gene>
    <name evidence="3" type="ORF">GPX89_15085</name>
</gene>
<dbReference type="GO" id="GO:0070967">
    <property type="term" value="F:coenzyme F420 binding"/>
    <property type="evidence" value="ECO:0007669"/>
    <property type="project" value="TreeGrafter"/>
</dbReference>
<accession>A0A7K1UW81</accession>
<evidence type="ECO:0000313" key="4">
    <source>
        <dbReference type="Proteomes" id="UP000466794"/>
    </source>
</evidence>
<comment type="catalytic activity">
    <reaction evidence="2">
        <text>oxidized coenzyme F420-(gamma-L-Glu)(n) + a quinol + H(+) = reduced coenzyme F420-(gamma-L-Glu)(n) + a quinone</text>
        <dbReference type="Rhea" id="RHEA:39663"/>
        <dbReference type="Rhea" id="RHEA-COMP:12939"/>
        <dbReference type="Rhea" id="RHEA-COMP:14378"/>
        <dbReference type="ChEBI" id="CHEBI:15378"/>
        <dbReference type="ChEBI" id="CHEBI:24646"/>
        <dbReference type="ChEBI" id="CHEBI:132124"/>
        <dbReference type="ChEBI" id="CHEBI:133980"/>
        <dbReference type="ChEBI" id="CHEBI:139511"/>
    </reaction>
</comment>
<dbReference type="GO" id="GO:0005886">
    <property type="term" value="C:plasma membrane"/>
    <property type="evidence" value="ECO:0007669"/>
    <property type="project" value="TreeGrafter"/>
</dbReference>
<protein>
    <submittedName>
        <fullName evidence="3">Nitroreductase family deazaflavin-dependent oxidoreductase</fullName>
    </submittedName>
</protein>
<dbReference type="InterPro" id="IPR012349">
    <property type="entry name" value="Split_barrel_FMN-bd"/>
</dbReference>
<comment type="caution">
    <text evidence="3">The sequence shown here is derived from an EMBL/GenBank/DDBJ whole genome shotgun (WGS) entry which is preliminary data.</text>
</comment>
<name>A0A7K1UW81_9NOCA</name>